<gene>
    <name evidence="2" type="ORF">Tel_15635</name>
</gene>
<dbReference type="InterPro" id="IPR029016">
    <property type="entry name" value="GAF-like_dom_sf"/>
</dbReference>
<organism evidence="2 3">
    <name type="scientific">Candidatus Tenderia electrophaga</name>
    <dbReference type="NCBI Taxonomy" id="1748243"/>
    <lineage>
        <taxon>Bacteria</taxon>
        <taxon>Pseudomonadati</taxon>
        <taxon>Pseudomonadota</taxon>
        <taxon>Gammaproteobacteria</taxon>
        <taxon>Candidatus Tenderiales</taxon>
        <taxon>Candidatus Tenderiaceae</taxon>
        <taxon>Candidatus Tenderia</taxon>
    </lineage>
</organism>
<dbReference type="STRING" id="1748243.Tel_15635"/>
<feature type="domain" description="HDOD" evidence="1">
    <location>
        <begin position="18"/>
        <end position="207"/>
    </location>
</feature>
<proteinExistence type="predicted"/>
<dbReference type="PANTHER" id="PTHR33525">
    <property type="match status" value="1"/>
</dbReference>
<dbReference type="EMBL" id="CP013099">
    <property type="protein sequence ID" value="ALP54465.1"/>
    <property type="molecule type" value="Genomic_DNA"/>
</dbReference>
<dbReference type="AlphaFoldDB" id="A0A0S2TH73"/>
<dbReference type="Pfam" id="PF08668">
    <property type="entry name" value="HDOD"/>
    <property type="match status" value="1"/>
</dbReference>
<sequence>MSHNSLQQWTARLSQCELPLLKQSCRDLKQIGSYDNISMAKFSNIVLTDPGLTLAILRAACALPRSRLQDEIHTVDAAAMKLGSGRVKASIEAMCFLEDSVDDESRAIYMQLVSRAYHSAYQAYGMARERVDMAPEELFTAAMLHDLAALLLLVHGDGLLLDFDNLDDEAEQRRKLGFTLLELSHALAQAWQLSSFIVQSLQAYDGETAINPRLYEIHLAHELSVTAQRGWDTPAMGALIEKIARHLHRDPEEAMLEVRDNAIHSAEETLFYGVVPAAASLPGLDEALRNSFIEGTAVPVKPILRGPAQPPPASLAPEHPFSPLHHAIVDQVIDNAKAQLGGDFNLAHFIAEIKRGFVDGMKLNRVFFAMLDNERKYLVSRFMFGNPAGLRNLRIPLRDHNLFQRLLEKPQALRCQDDNRQKVTALLPTEFYRLMDTDQFFLMTICAKGRALGIVYADRYGNDYGLDQTDYEKLCQLCRLLAKGFERLGG</sequence>
<name>A0A0S2TH73_9GAMM</name>
<dbReference type="Gene3D" id="1.10.3210.10">
    <property type="entry name" value="Hypothetical protein af1432"/>
    <property type="match status" value="1"/>
</dbReference>
<dbReference type="PROSITE" id="PS51833">
    <property type="entry name" value="HDOD"/>
    <property type="match status" value="1"/>
</dbReference>
<protein>
    <recommendedName>
        <fullName evidence="1">HDOD domain-containing protein</fullName>
    </recommendedName>
</protein>
<keyword evidence="3" id="KW-1185">Reference proteome</keyword>
<evidence type="ECO:0000313" key="3">
    <source>
        <dbReference type="Proteomes" id="UP000055136"/>
    </source>
</evidence>
<dbReference type="Gene3D" id="3.30.450.40">
    <property type="match status" value="1"/>
</dbReference>
<evidence type="ECO:0000313" key="2">
    <source>
        <dbReference type="EMBL" id="ALP54465.1"/>
    </source>
</evidence>
<dbReference type="SUPFAM" id="SSF109604">
    <property type="entry name" value="HD-domain/PDEase-like"/>
    <property type="match status" value="1"/>
</dbReference>
<dbReference type="Proteomes" id="UP000055136">
    <property type="component" value="Chromosome"/>
</dbReference>
<evidence type="ECO:0000259" key="1">
    <source>
        <dbReference type="PROSITE" id="PS51833"/>
    </source>
</evidence>
<accession>A0A0S2TH73</accession>
<reference evidence="2" key="1">
    <citation type="submission" date="2015-10" db="EMBL/GenBank/DDBJ databases">
        <title>Description of Candidatus Tenderia electrophaga gen. nov, sp. nov., an Uncultivated Electroautotroph from a Biocathode Enrichment.</title>
        <authorList>
            <person name="Eddie B.J."/>
            <person name="Malanoski A.P."/>
            <person name="Wang Z."/>
            <person name="Hall R.J."/>
            <person name="Oh S.D."/>
            <person name="Heiner C."/>
            <person name="Lin B."/>
            <person name="Strycharz-Glaven S.M."/>
        </authorList>
    </citation>
    <scope>NUCLEOTIDE SEQUENCE [LARGE SCALE GENOMIC DNA]</scope>
    <source>
        <strain evidence="2">NRL1</strain>
    </source>
</reference>
<dbReference type="PANTHER" id="PTHR33525:SF3">
    <property type="entry name" value="RIBONUCLEASE Y"/>
    <property type="match status" value="1"/>
</dbReference>
<dbReference type="KEGG" id="tee:Tel_15635"/>
<dbReference type="InterPro" id="IPR052340">
    <property type="entry name" value="RNase_Y/CdgJ"/>
</dbReference>
<dbReference type="SUPFAM" id="SSF55781">
    <property type="entry name" value="GAF domain-like"/>
    <property type="match status" value="1"/>
</dbReference>
<dbReference type="InterPro" id="IPR013976">
    <property type="entry name" value="HDOD"/>
</dbReference>